<sequence>MKMGGRVWMGMLLLAIGLQAIRVPLKKFPSVRNRFGQSGLPIADLLRRGGLRAAKPPNASVTYQRLHNYMDAQYYGEIFLGTPKQKFTVVFDTGSSNLWVPSSKCCLTHLACWVHSHYRSLFSCTHEADKSEFAIHYGSGSLKGFLSRDVLTIGNMTIHNQTFAEATDMPGLVFVAAKFDGILGLGYPSISVNNITPPFDHMMKQKMLEKNIFTFHLCNTNYVSQDHGGEITFGEINHNAYEGDIQYHSVSHKAYWQIKMDKVTVDKTTEKKCWPWKIFDSSSGKICKGGCNAIVDTGTSLITGPSDEIRELHEAIGAQHAFGGQYLIECEKMSTLPNVTFYLSGKPYTLTPEVYTLKVTQMKMTACVSGFMSLDIPAPNGPLWILGDVFLRQYYSIFDRDNDRVGLAISKRTLCGSSAEAGTTVAPTVQSTTAASTKTPKVDGASLQC</sequence>
<evidence type="ECO:0000313" key="9">
    <source>
        <dbReference type="RefSeq" id="XP_054849437.1"/>
    </source>
</evidence>
<evidence type="ECO:0000313" key="8">
    <source>
        <dbReference type="Proteomes" id="UP001190640"/>
    </source>
</evidence>
<dbReference type="RefSeq" id="XP_054849437.1">
    <property type="nucleotide sequence ID" value="XM_054993462.1"/>
</dbReference>
<dbReference type="Pfam" id="PF00026">
    <property type="entry name" value="Asp"/>
    <property type="match status" value="1"/>
</dbReference>
<reference evidence="9" key="1">
    <citation type="submission" date="2025-08" db="UniProtKB">
        <authorList>
            <consortium name="RefSeq"/>
        </authorList>
    </citation>
    <scope>IDENTIFICATION</scope>
    <source>
        <tissue evidence="9">Blood</tissue>
    </source>
</reference>
<dbReference type="SUPFAM" id="SSF50630">
    <property type="entry name" value="Acid proteases"/>
    <property type="match status" value="1"/>
</dbReference>
<keyword evidence="2 4" id="KW-1015">Disulfide bond</keyword>
<dbReference type="KEGG" id="emc:129338911"/>
<dbReference type="GO" id="GO:0004190">
    <property type="term" value="F:aspartic-type endopeptidase activity"/>
    <property type="evidence" value="ECO:0007669"/>
    <property type="project" value="UniProtKB-KW"/>
</dbReference>
<evidence type="ECO:0000259" key="7">
    <source>
        <dbReference type="PROSITE" id="PS51767"/>
    </source>
</evidence>
<dbReference type="PRINTS" id="PR00792">
    <property type="entry name" value="PEPSIN"/>
</dbReference>
<feature type="active site" evidence="3">
    <location>
        <position position="296"/>
    </location>
</feature>
<dbReference type="PANTHER" id="PTHR47966:SF83">
    <property type="entry name" value="NAPSIN-A"/>
    <property type="match status" value="1"/>
</dbReference>
<evidence type="ECO:0000256" key="2">
    <source>
        <dbReference type="ARBA" id="ARBA00023157"/>
    </source>
</evidence>
<keyword evidence="5" id="KW-0064">Aspartyl protease</keyword>
<dbReference type="GO" id="GO:0005615">
    <property type="term" value="C:extracellular space"/>
    <property type="evidence" value="ECO:0007669"/>
    <property type="project" value="TreeGrafter"/>
</dbReference>
<dbReference type="FunFam" id="2.40.70.10:FF:000044">
    <property type="entry name" value="Lysosomal aspartic protease"/>
    <property type="match status" value="1"/>
</dbReference>
<evidence type="ECO:0000256" key="3">
    <source>
        <dbReference type="PIRSR" id="PIRSR601461-1"/>
    </source>
</evidence>
<gene>
    <name evidence="9" type="primary">LOC129338911</name>
</gene>
<feature type="domain" description="Peptidase A1" evidence="7">
    <location>
        <begin position="74"/>
        <end position="408"/>
    </location>
</feature>
<proteinExistence type="inferred from homology"/>
<dbReference type="InterPro" id="IPR001969">
    <property type="entry name" value="Aspartic_peptidase_AS"/>
</dbReference>
<keyword evidence="8" id="KW-1185">Reference proteome</keyword>
<feature type="disulfide bond" evidence="4">
    <location>
        <begin position="105"/>
        <end position="112"/>
    </location>
</feature>
<comment type="similarity">
    <text evidence="1 5">Belongs to the peptidase A1 family.</text>
</comment>
<protein>
    <submittedName>
        <fullName evidence="9">Cathepsin D-like</fullName>
    </submittedName>
</protein>
<dbReference type="PROSITE" id="PS51767">
    <property type="entry name" value="PEPTIDASE_A1"/>
    <property type="match status" value="1"/>
</dbReference>
<dbReference type="FunFam" id="2.40.70.10:FF:000004">
    <property type="entry name" value="Pepsin A"/>
    <property type="match status" value="1"/>
</dbReference>
<dbReference type="PANTHER" id="PTHR47966">
    <property type="entry name" value="BETA-SITE APP-CLEAVING ENZYME, ISOFORM A-RELATED"/>
    <property type="match status" value="1"/>
</dbReference>
<evidence type="ECO:0000256" key="5">
    <source>
        <dbReference type="RuleBase" id="RU000454"/>
    </source>
</evidence>
<dbReference type="PROSITE" id="PS00141">
    <property type="entry name" value="ASP_PROTEASE"/>
    <property type="match status" value="2"/>
</dbReference>
<keyword evidence="5" id="KW-0378">Hydrolase</keyword>
<evidence type="ECO:0000256" key="6">
    <source>
        <dbReference type="SAM" id="SignalP"/>
    </source>
</evidence>
<evidence type="ECO:0000256" key="4">
    <source>
        <dbReference type="PIRSR" id="PIRSR601461-2"/>
    </source>
</evidence>
<dbReference type="GO" id="GO:0005764">
    <property type="term" value="C:lysosome"/>
    <property type="evidence" value="ECO:0007669"/>
    <property type="project" value="TreeGrafter"/>
</dbReference>
<dbReference type="InterPro" id="IPR021109">
    <property type="entry name" value="Peptidase_aspartic_dom_sf"/>
</dbReference>
<dbReference type="InterPro" id="IPR033121">
    <property type="entry name" value="PEPTIDASE_A1"/>
</dbReference>
<dbReference type="Gene3D" id="2.40.70.10">
    <property type="entry name" value="Acid Proteases"/>
    <property type="match status" value="2"/>
</dbReference>
<accession>A0AA97LEL4</accession>
<name>A0AA97LEL4_EUBMA</name>
<dbReference type="GeneID" id="129338911"/>
<dbReference type="AlphaFoldDB" id="A0AA97LEL4"/>
<feature type="active site" evidence="3">
    <location>
        <position position="92"/>
    </location>
</feature>
<dbReference type="GO" id="GO:0006508">
    <property type="term" value="P:proteolysis"/>
    <property type="evidence" value="ECO:0007669"/>
    <property type="project" value="UniProtKB-KW"/>
</dbReference>
<feature type="signal peptide" evidence="6">
    <location>
        <begin position="1"/>
        <end position="20"/>
    </location>
</feature>
<keyword evidence="6" id="KW-0732">Signal</keyword>
<dbReference type="Proteomes" id="UP001190640">
    <property type="component" value="Chromosome 12"/>
</dbReference>
<feature type="chain" id="PRO_5041687767" evidence="6">
    <location>
        <begin position="21"/>
        <end position="449"/>
    </location>
</feature>
<evidence type="ECO:0000256" key="1">
    <source>
        <dbReference type="ARBA" id="ARBA00007447"/>
    </source>
</evidence>
<dbReference type="InterPro" id="IPR001461">
    <property type="entry name" value="Aspartic_peptidase_A1"/>
</dbReference>
<dbReference type="Gene3D" id="2.60.40.1960">
    <property type="match status" value="1"/>
</dbReference>
<organism evidence="8 9">
    <name type="scientific">Eublepharis macularius</name>
    <name type="common">Leopard gecko</name>
    <name type="synonym">Cyrtodactylus macularius</name>
    <dbReference type="NCBI Taxonomy" id="481883"/>
    <lineage>
        <taxon>Eukaryota</taxon>
        <taxon>Metazoa</taxon>
        <taxon>Chordata</taxon>
        <taxon>Craniata</taxon>
        <taxon>Vertebrata</taxon>
        <taxon>Euteleostomi</taxon>
        <taxon>Lepidosauria</taxon>
        <taxon>Squamata</taxon>
        <taxon>Bifurcata</taxon>
        <taxon>Gekkota</taxon>
        <taxon>Eublepharidae</taxon>
        <taxon>Eublepharinae</taxon>
        <taxon>Eublepharis</taxon>
    </lineage>
</organism>
<keyword evidence="5" id="KW-0645">Protease</keyword>